<keyword evidence="1" id="KW-0732">Signal</keyword>
<proteinExistence type="predicted"/>
<accession>A0A2P2QG36</accession>
<evidence type="ECO:0000256" key="1">
    <source>
        <dbReference type="SAM" id="SignalP"/>
    </source>
</evidence>
<dbReference type="AlphaFoldDB" id="A0A2P2QG36"/>
<feature type="signal peptide" evidence="1">
    <location>
        <begin position="1"/>
        <end position="19"/>
    </location>
</feature>
<evidence type="ECO:0000313" key="2">
    <source>
        <dbReference type="EMBL" id="MBX65972.1"/>
    </source>
</evidence>
<feature type="chain" id="PRO_5015144423" evidence="1">
    <location>
        <begin position="20"/>
        <end position="31"/>
    </location>
</feature>
<name>A0A2P2QG36_RHIMU</name>
<reference evidence="2" key="1">
    <citation type="submission" date="2018-02" db="EMBL/GenBank/DDBJ databases">
        <title>Rhizophora mucronata_Transcriptome.</title>
        <authorList>
            <person name="Meera S.P."/>
            <person name="Sreeshan A."/>
            <person name="Augustine A."/>
        </authorList>
    </citation>
    <scope>NUCLEOTIDE SEQUENCE</scope>
    <source>
        <tissue evidence="2">Leaf</tissue>
    </source>
</reference>
<dbReference type="EMBL" id="GGEC01085488">
    <property type="protein sequence ID" value="MBX65972.1"/>
    <property type="molecule type" value="Transcribed_RNA"/>
</dbReference>
<organism evidence="2">
    <name type="scientific">Rhizophora mucronata</name>
    <name type="common">Asiatic mangrove</name>
    <dbReference type="NCBI Taxonomy" id="61149"/>
    <lineage>
        <taxon>Eukaryota</taxon>
        <taxon>Viridiplantae</taxon>
        <taxon>Streptophyta</taxon>
        <taxon>Embryophyta</taxon>
        <taxon>Tracheophyta</taxon>
        <taxon>Spermatophyta</taxon>
        <taxon>Magnoliopsida</taxon>
        <taxon>eudicotyledons</taxon>
        <taxon>Gunneridae</taxon>
        <taxon>Pentapetalae</taxon>
        <taxon>rosids</taxon>
        <taxon>fabids</taxon>
        <taxon>Malpighiales</taxon>
        <taxon>Rhizophoraceae</taxon>
        <taxon>Rhizophora</taxon>
    </lineage>
</organism>
<protein>
    <submittedName>
        <fullName evidence="2">Uncharacterized protein</fullName>
    </submittedName>
</protein>
<sequence>MHSCLHLLCVFSLLFCCSCCHLNFAWQATKL</sequence>